<dbReference type="Proteomes" id="UP000051952">
    <property type="component" value="Unassembled WGS sequence"/>
</dbReference>
<evidence type="ECO:0000313" key="2">
    <source>
        <dbReference type="EMBL" id="CUG94030.1"/>
    </source>
</evidence>
<dbReference type="AlphaFoldDB" id="A0A0S4JRA0"/>
<dbReference type="SUPFAM" id="SSF57850">
    <property type="entry name" value="RING/U-box"/>
    <property type="match status" value="1"/>
</dbReference>
<keyword evidence="3" id="KW-1185">Reference proteome</keyword>
<dbReference type="VEuPathDB" id="TriTrypDB:BSAL_46145"/>
<sequence>METPRGGDRNLDGETPGQEERELQAISGTLEEEGVINQIGITVDDTHEPLGGDDEAEAAARRSSRARSEEVARGRVVAVAANPYGELEDVCGVCLENPGNDAMVSLWCCKNILCIFDARKLGACPFCREEPVVWNLRVAGPPLP</sequence>
<evidence type="ECO:0008006" key="4">
    <source>
        <dbReference type="Google" id="ProtNLM"/>
    </source>
</evidence>
<name>A0A0S4JRA0_BODSA</name>
<gene>
    <name evidence="2" type="ORF">BSAL_46145</name>
</gene>
<evidence type="ECO:0000256" key="1">
    <source>
        <dbReference type="SAM" id="MobiDB-lite"/>
    </source>
</evidence>
<protein>
    <recommendedName>
        <fullName evidence="4">RING-type domain-containing protein</fullName>
    </recommendedName>
</protein>
<accession>A0A0S4JRA0</accession>
<reference evidence="3" key="1">
    <citation type="submission" date="2015-09" db="EMBL/GenBank/DDBJ databases">
        <authorList>
            <consortium name="Pathogen Informatics"/>
        </authorList>
    </citation>
    <scope>NUCLEOTIDE SEQUENCE [LARGE SCALE GENOMIC DNA]</scope>
    <source>
        <strain evidence="3">Lake Konstanz</strain>
    </source>
</reference>
<dbReference type="EMBL" id="CYKH01002219">
    <property type="protein sequence ID" value="CUG94030.1"/>
    <property type="molecule type" value="Genomic_DNA"/>
</dbReference>
<organism evidence="2 3">
    <name type="scientific">Bodo saltans</name>
    <name type="common">Flagellated protozoan</name>
    <dbReference type="NCBI Taxonomy" id="75058"/>
    <lineage>
        <taxon>Eukaryota</taxon>
        <taxon>Discoba</taxon>
        <taxon>Euglenozoa</taxon>
        <taxon>Kinetoplastea</taxon>
        <taxon>Metakinetoplastina</taxon>
        <taxon>Eubodonida</taxon>
        <taxon>Bodonidae</taxon>
        <taxon>Bodo</taxon>
    </lineage>
</organism>
<evidence type="ECO:0000313" key="3">
    <source>
        <dbReference type="Proteomes" id="UP000051952"/>
    </source>
</evidence>
<dbReference type="OrthoDB" id="268656at2759"/>
<feature type="region of interest" description="Disordered" evidence="1">
    <location>
        <begin position="44"/>
        <end position="65"/>
    </location>
</feature>
<proteinExistence type="predicted"/>